<name>A0A485LBY0_9STRA</name>
<dbReference type="OrthoDB" id="275715at2759"/>
<dbReference type="InterPro" id="IPR008011">
    <property type="entry name" value="Complex1_LYR_dom"/>
</dbReference>
<dbReference type="EMBL" id="CAADRA010006464">
    <property type="protein sequence ID" value="VFT95809.1"/>
    <property type="molecule type" value="Genomic_DNA"/>
</dbReference>
<organism evidence="3 4">
    <name type="scientific">Aphanomyces stellatus</name>
    <dbReference type="NCBI Taxonomy" id="120398"/>
    <lineage>
        <taxon>Eukaryota</taxon>
        <taxon>Sar</taxon>
        <taxon>Stramenopiles</taxon>
        <taxon>Oomycota</taxon>
        <taxon>Saprolegniomycetes</taxon>
        <taxon>Saprolegniales</taxon>
        <taxon>Verrucalvaceae</taxon>
        <taxon>Aphanomyces</taxon>
    </lineage>
</organism>
<keyword evidence="4" id="KW-1185">Reference proteome</keyword>
<reference evidence="3 4" key="1">
    <citation type="submission" date="2019-03" db="EMBL/GenBank/DDBJ databases">
        <authorList>
            <person name="Gaulin E."/>
            <person name="Dumas B."/>
        </authorList>
    </citation>
    <scope>NUCLEOTIDE SEQUENCE [LARGE SCALE GENOMIC DNA]</scope>
    <source>
        <strain evidence="3">CBS 568.67</strain>
    </source>
</reference>
<accession>A0A485LBY0</accession>
<gene>
    <name evidence="3" type="primary">Aste57867_19084</name>
    <name evidence="2" type="ORF">As57867_019020</name>
    <name evidence="3" type="ORF">ASTE57867_19084</name>
</gene>
<dbReference type="AlphaFoldDB" id="A0A485LBY0"/>
<sequence length="130" mass="14709">MQTTSALRRQVLSLYKACLASAARCPEHVHRQTMQAYVQMKFRDKVRLRDPKAVSALLADATEELERMEYYHSMYRAAQAEKITRRDTGSTDGSTAAIRMASHCPNCNHAFDLPEARFCSLCGVQRPTLV</sequence>
<dbReference type="Pfam" id="PF05347">
    <property type="entry name" value="Complex1_LYR"/>
    <property type="match status" value="1"/>
</dbReference>
<evidence type="ECO:0000259" key="1">
    <source>
        <dbReference type="Pfam" id="PF05347"/>
    </source>
</evidence>
<protein>
    <submittedName>
        <fullName evidence="3">Aste57867_19084 protein</fullName>
    </submittedName>
</protein>
<dbReference type="EMBL" id="VJMH01006443">
    <property type="protein sequence ID" value="KAF0689477.1"/>
    <property type="molecule type" value="Genomic_DNA"/>
</dbReference>
<evidence type="ECO:0000313" key="3">
    <source>
        <dbReference type="EMBL" id="VFT95809.1"/>
    </source>
</evidence>
<dbReference type="Proteomes" id="UP000332933">
    <property type="component" value="Unassembled WGS sequence"/>
</dbReference>
<proteinExistence type="predicted"/>
<feature type="domain" description="Complex 1 LYR protein" evidence="1">
    <location>
        <begin position="9"/>
        <end position="66"/>
    </location>
</feature>
<evidence type="ECO:0000313" key="4">
    <source>
        <dbReference type="Proteomes" id="UP000332933"/>
    </source>
</evidence>
<reference evidence="2" key="2">
    <citation type="submission" date="2019-06" db="EMBL/GenBank/DDBJ databases">
        <title>Genomics analysis of Aphanomyces spp. identifies a new class of oomycete effector associated with host adaptation.</title>
        <authorList>
            <person name="Gaulin E."/>
        </authorList>
    </citation>
    <scope>NUCLEOTIDE SEQUENCE</scope>
    <source>
        <strain evidence="2">CBS 578.67</strain>
    </source>
</reference>
<evidence type="ECO:0000313" key="2">
    <source>
        <dbReference type="EMBL" id="KAF0689477.1"/>
    </source>
</evidence>